<evidence type="ECO:0000256" key="6">
    <source>
        <dbReference type="ARBA" id="ARBA00022906"/>
    </source>
</evidence>
<protein>
    <submittedName>
        <fullName evidence="12">Zinc ABC transporter ATP-binding protein ZnuC</fullName>
    </submittedName>
</protein>
<keyword evidence="7" id="KW-1278">Translocase</keyword>
<evidence type="ECO:0000256" key="1">
    <source>
        <dbReference type="ARBA" id="ARBA00022448"/>
    </source>
</evidence>
<dbReference type="InterPro" id="IPR027417">
    <property type="entry name" value="P-loop_NTPase"/>
</dbReference>
<dbReference type="InterPro" id="IPR050153">
    <property type="entry name" value="Metal_Ion_Import_ABC"/>
</dbReference>
<keyword evidence="13" id="KW-1185">Reference proteome</keyword>
<dbReference type="PROSITE" id="PS00211">
    <property type="entry name" value="ABC_TRANSPORTER_1"/>
    <property type="match status" value="1"/>
</dbReference>
<dbReference type="GO" id="GO:0016887">
    <property type="term" value="F:ATP hydrolysis activity"/>
    <property type="evidence" value="ECO:0007669"/>
    <property type="project" value="InterPro"/>
</dbReference>
<evidence type="ECO:0000313" key="12">
    <source>
        <dbReference type="EMBL" id="MCZ0866240.1"/>
    </source>
</evidence>
<dbReference type="Gene3D" id="3.40.50.300">
    <property type="entry name" value="P-loop containing nucleotide triphosphate hydrolases"/>
    <property type="match status" value="1"/>
</dbReference>
<accession>A0A9J6RPZ3</accession>
<keyword evidence="9" id="KW-0472">Membrane</keyword>
<dbReference type="InterPro" id="IPR003593">
    <property type="entry name" value="AAA+_ATPase"/>
</dbReference>
<dbReference type="PANTHER" id="PTHR42734">
    <property type="entry name" value="METAL TRANSPORT SYSTEM ATP-BINDING PROTEIN TM_0124-RELATED"/>
    <property type="match status" value="1"/>
</dbReference>
<dbReference type="InterPro" id="IPR003439">
    <property type="entry name" value="ABC_transporter-like_ATP-bd"/>
</dbReference>
<feature type="compositionally biased region" description="Basic residues" evidence="10">
    <location>
        <begin position="260"/>
        <end position="271"/>
    </location>
</feature>
<evidence type="ECO:0000256" key="3">
    <source>
        <dbReference type="ARBA" id="ARBA00022741"/>
    </source>
</evidence>
<keyword evidence="1" id="KW-0813">Transport</keyword>
<dbReference type="FunFam" id="3.40.50.300:FF:000392">
    <property type="entry name" value="Zinc import ATP-binding protein ZnuC"/>
    <property type="match status" value="1"/>
</dbReference>
<evidence type="ECO:0000256" key="9">
    <source>
        <dbReference type="ARBA" id="ARBA00023136"/>
    </source>
</evidence>
<dbReference type="GO" id="GO:0006829">
    <property type="term" value="P:zinc ion transport"/>
    <property type="evidence" value="ECO:0007669"/>
    <property type="project" value="UniProtKB-KW"/>
</dbReference>
<keyword evidence="8" id="KW-0406">Ion transport</keyword>
<proteinExistence type="predicted"/>
<feature type="region of interest" description="Disordered" evidence="10">
    <location>
        <begin position="235"/>
        <end position="288"/>
    </location>
</feature>
<reference evidence="12 13" key="1">
    <citation type="submission" date="2022-12" db="EMBL/GenBank/DDBJ databases">
        <title>Dasania phycosphaerae sp. nov., isolated from particulate material of the south coast of Korea.</title>
        <authorList>
            <person name="Jiang Y."/>
        </authorList>
    </citation>
    <scope>NUCLEOTIDE SEQUENCE [LARGE SCALE GENOMIC DNA]</scope>
    <source>
        <strain evidence="12 13">GY-19</strain>
    </source>
</reference>
<keyword evidence="6" id="KW-0864">Zinc transport</keyword>
<feature type="domain" description="ABC transporter" evidence="11">
    <location>
        <begin position="6"/>
        <end position="220"/>
    </location>
</feature>
<dbReference type="AlphaFoldDB" id="A0A9J6RPZ3"/>
<dbReference type="Proteomes" id="UP001069090">
    <property type="component" value="Unassembled WGS sequence"/>
</dbReference>
<evidence type="ECO:0000256" key="8">
    <source>
        <dbReference type="ARBA" id="ARBA00023065"/>
    </source>
</evidence>
<evidence type="ECO:0000256" key="7">
    <source>
        <dbReference type="ARBA" id="ARBA00022967"/>
    </source>
</evidence>
<dbReference type="SMART" id="SM00382">
    <property type="entry name" value="AAA"/>
    <property type="match status" value="1"/>
</dbReference>
<dbReference type="PANTHER" id="PTHR42734:SF9">
    <property type="entry name" value="ZINC IMPORT ATP-BINDING PROTEIN ZNUC"/>
    <property type="match status" value="1"/>
</dbReference>
<keyword evidence="4" id="KW-0862">Zinc</keyword>
<dbReference type="InterPro" id="IPR017871">
    <property type="entry name" value="ABC_transporter-like_CS"/>
</dbReference>
<dbReference type="RefSeq" id="WP_258332403.1">
    <property type="nucleotide sequence ID" value="NZ_JAPTGG010000011.1"/>
</dbReference>
<keyword evidence="5 12" id="KW-0067">ATP-binding</keyword>
<dbReference type="SUPFAM" id="SSF52540">
    <property type="entry name" value="P-loop containing nucleoside triphosphate hydrolases"/>
    <property type="match status" value="1"/>
</dbReference>
<gene>
    <name evidence="12" type="primary">znuC</name>
    <name evidence="12" type="ORF">O0V09_13600</name>
</gene>
<evidence type="ECO:0000259" key="11">
    <source>
        <dbReference type="PROSITE" id="PS50893"/>
    </source>
</evidence>
<feature type="compositionally biased region" description="Basic and acidic residues" evidence="10">
    <location>
        <begin position="272"/>
        <end position="282"/>
    </location>
</feature>
<evidence type="ECO:0000256" key="4">
    <source>
        <dbReference type="ARBA" id="ARBA00022833"/>
    </source>
</evidence>
<organism evidence="12 13">
    <name type="scientific">Dasania phycosphaerae</name>
    <dbReference type="NCBI Taxonomy" id="2950436"/>
    <lineage>
        <taxon>Bacteria</taxon>
        <taxon>Pseudomonadati</taxon>
        <taxon>Pseudomonadota</taxon>
        <taxon>Gammaproteobacteria</taxon>
        <taxon>Cellvibrionales</taxon>
        <taxon>Spongiibacteraceae</taxon>
        <taxon>Dasania</taxon>
    </lineage>
</organism>
<evidence type="ECO:0000313" key="13">
    <source>
        <dbReference type="Proteomes" id="UP001069090"/>
    </source>
</evidence>
<name>A0A9J6RPZ3_9GAMM</name>
<dbReference type="GO" id="GO:0010043">
    <property type="term" value="P:response to zinc ion"/>
    <property type="evidence" value="ECO:0007669"/>
    <property type="project" value="TreeGrafter"/>
</dbReference>
<dbReference type="Pfam" id="PF00005">
    <property type="entry name" value="ABC_tran"/>
    <property type="match status" value="1"/>
</dbReference>
<dbReference type="PROSITE" id="PS50893">
    <property type="entry name" value="ABC_TRANSPORTER_2"/>
    <property type="match status" value="1"/>
</dbReference>
<comment type="caution">
    <text evidence="12">The sequence shown here is derived from an EMBL/GenBank/DDBJ whole genome shotgun (WGS) entry which is preliminary data.</text>
</comment>
<evidence type="ECO:0000256" key="2">
    <source>
        <dbReference type="ARBA" id="ARBA00022475"/>
    </source>
</evidence>
<dbReference type="GO" id="GO:0005524">
    <property type="term" value="F:ATP binding"/>
    <property type="evidence" value="ECO:0007669"/>
    <property type="project" value="UniProtKB-KW"/>
</dbReference>
<dbReference type="EMBL" id="JAPTGG010000011">
    <property type="protein sequence ID" value="MCZ0866240.1"/>
    <property type="molecule type" value="Genomic_DNA"/>
</dbReference>
<keyword evidence="3" id="KW-0547">Nucleotide-binding</keyword>
<dbReference type="NCBIfam" id="NF007090">
    <property type="entry name" value="PRK09544.1"/>
    <property type="match status" value="1"/>
</dbReference>
<evidence type="ECO:0000256" key="5">
    <source>
        <dbReference type="ARBA" id="ARBA00022840"/>
    </source>
</evidence>
<evidence type="ECO:0000256" key="10">
    <source>
        <dbReference type="SAM" id="MobiDB-lite"/>
    </source>
</evidence>
<sequence length="288" mass="31667">MSEYLLQAKQISMVYGQQTVLQAVDLTIRAGEIVTLIGPNGAGKTTLVKAVLGLIEPSLGQIIRQPGLRIGYMPQRLHVDPSLPITVGRFLRLAHPSKAAIKEALAEVGTSHLLNNPLQSISGGELQRVLLARALLRDPQLLVLDEPVQGVDIAGQTELYQLIETLRERHQCGVLMVSHDLHLVMAQTDTVICLNQHVCCHGHPEHVSTDPAYLALFGEKYSQALAVYHHDHDHEHDIHGDVIPDESGNSPNHDHSQCGHNHHHGSHQHSNKHNEQKQDEQKGGQGHA</sequence>
<dbReference type="CDD" id="cd03235">
    <property type="entry name" value="ABC_Metallic_Cations"/>
    <property type="match status" value="1"/>
</dbReference>
<keyword evidence="2" id="KW-1003">Cell membrane</keyword>